<reference evidence="11 12" key="1">
    <citation type="submission" date="2019-02" db="EMBL/GenBank/DDBJ databases">
        <title>Genomic Encyclopedia of Type Strains, Phase IV (KMG-IV): sequencing the most valuable type-strain genomes for metagenomic binning, comparative biology and taxonomic classification.</title>
        <authorList>
            <person name="Goeker M."/>
        </authorList>
    </citation>
    <scope>NUCLEOTIDE SEQUENCE [LARGE SCALE GENOMIC DNA]</scope>
    <source>
        <strain evidence="11 12">DSM 43045</strain>
    </source>
</reference>
<dbReference type="AlphaFoldDB" id="A0A4Q7M627"/>
<comment type="similarity">
    <text evidence="2">Belongs to the binding-protein-dependent transport system permease family. CysTW subfamily.</text>
</comment>
<evidence type="ECO:0000313" key="12">
    <source>
        <dbReference type="Proteomes" id="UP000293289"/>
    </source>
</evidence>
<evidence type="ECO:0000256" key="7">
    <source>
        <dbReference type="ARBA" id="ARBA00023136"/>
    </source>
</evidence>
<dbReference type="PROSITE" id="PS50928">
    <property type="entry name" value="ABC_TM1"/>
    <property type="match status" value="1"/>
</dbReference>
<keyword evidence="12" id="KW-1185">Reference proteome</keyword>
<evidence type="ECO:0000256" key="9">
    <source>
        <dbReference type="SAM" id="MobiDB-lite"/>
    </source>
</evidence>
<evidence type="ECO:0000256" key="2">
    <source>
        <dbReference type="ARBA" id="ARBA00007069"/>
    </source>
</evidence>
<dbReference type="RefSeq" id="WP_130354199.1">
    <property type="nucleotide sequence ID" value="NZ_SGWY01000004.1"/>
</dbReference>
<keyword evidence="6 8" id="KW-1133">Transmembrane helix</keyword>
<keyword evidence="4" id="KW-1003">Cell membrane</keyword>
<dbReference type="OrthoDB" id="9808619at2"/>
<evidence type="ECO:0000313" key="11">
    <source>
        <dbReference type="EMBL" id="RZS63436.1"/>
    </source>
</evidence>
<dbReference type="PANTHER" id="PTHR42929:SF1">
    <property type="entry name" value="INNER MEMBRANE ABC TRANSPORTER PERMEASE PROTEIN YDCU-RELATED"/>
    <property type="match status" value="1"/>
</dbReference>
<feature type="domain" description="ABC transmembrane type-1" evidence="10">
    <location>
        <begin position="105"/>
        <end position="307"/>
    </location>
</feature>
<dbReference type="GO" id="GO:0005886">
    <property type="term" value="C:plasma membrane"/>
    <property type="evidence" value="ECO:0007669"/>
    <property type="project" value="UniProtKB-SubCell"/>
</dbReference>
<comment type="caution">
    <text evidence="11">The sequence shown here is derived from an EMBL/GenBank/DDBJ whole genome shotgun (WGS) entry which is preliminary data.</text>
</comment>
<dbReference type="PANTHER" id="PTHR42929">
    <property type="entry name" value="INNER MEMBRANE ABC TRANSPORTER PERMEASE PROTEIN YDCU-RELATED-RELATED"/>
    <property type="match status" value="1"/>
</dbReference>
<dbReference type="InterPro" id="IPR035906">
    <property type="entry name" value="MetI-like_sf"/>
</dbReference>
<accession>A0A4Q7M627</accession>
<evidence type="ECO:0000256" key="1">
    <source>
        <dbReference type="ARBA" id="ARBA00004651"/>
    </source>
</evidence>
<feature type="transmembrane region" description="Helical" evidence="8">
    <location>
        <begin position="286"/>
        <end position="306"/>
    </location>
</feature>
<feature type="transmembrane region" description="Helical" evidence="8">
    <location>
        <begin position="231"/>
        <end position="252"/>
    </location>
</feature>
<feature type="transmembrane region" description="Helical" evidence="8">
    <location>
        <begin position="109"/>
        <end position="129"/>
    </location>
</feature>
<dbReference type="Pfam" id="PF00528">
    <property type="entry name" value="BPD_transp_1"/>
    <property type="match status" value="1"/>
</dbReference>
<evidence type="ECO:0000256" key="5">
    <source>
        <dbReference type="ARBA" id="ARBA00022692"/>
    </source>
</evidence>
<dbReference type="InterPro" id="IPR000515">
    <property type="entry name" value="MetI-like"/>
</dbReference>
<feature type="transmembrane region" description="Helical" evidence="8">
    <location>
        <begin position="46"/>
        <end position="74"/>
    </location>
</feature>
<evidence type="ECO:0000256" key="6">
    <source>
        <dbReference type="ARBA" id="ARBA00022989"/>
    </source>
</evidence>
<protein>
    <submittedName>
        <fullName evidence="11">Putative spermidine/putrescine transport system permease protein</fullName>
    </submittedName>
</protein>
<evidence type="ECO:0000256" key="4">
    <source>
        <dbReference type="ARBA" id="ARBA00022475"/>
    </source>
</evidence>
<dbReference type="SUPFAM" id="SSF161098">
    <property type="entry name" value="MetI-like"/>
    <property type="match status" value="1"/>
</dbReference>
<name>A0A4Q7M627_9MICO</name>
<evidence type="ECO:0000256" key="3">
    <source>
        <dbReference type="ARBA" id="ARBA00022448"/>
    </source>
</evidence>
<keyword evidence="5 8" id="KW-0812">Transmembrane</keyword>
<feature type="region of interest" description="Disordered" evidence="9">
    <location>
        <begin position="1"/>
        <end position="25"/>
    </location>
</feature>
<dbReference type="Proteomes" id="UP000293289">
    <property type="component" value="Unassembled WGS sequence"/>
</dbReference>
<comment type="subcellular location">
    <subcellularLocation>
        <location evidence="1 8">Cell membrane</location>
        <topology evidence="1 8">Multi-pass membrane protein</topology>
    </subcellularLocation>
</comment>
<dbReference type="GO" id="GO:0055085">
    <property type="term" value="P:transmembrane transport"/>
    <property type="evidence" value="ECO:0007669"/>
    <property type="project" value="InterPro"/>
</dbReference>
<keyword evidence="3 8" id="KW-0813">Transport</keyword>
<organism evidence="11 12">
    <name type="scientific">Agromyces ramosus</name>
    <dbReference type="NCBI Taxonomy" id="33879"/>
    <lineage>
        <taxon>Bacteria</taxon>
        <taxon>Bacillati</taxon>
        <taxon>Actinomycetota</taxon>
        <taxon>Actinomycetes</taxon>
        <taxon>Micrococcales</taxon>
        <taxon>Microbacteriaceae</taxon>
        <taxon>Agromyces</taxon>
    </lineage>
</organism>
<keyword evidence="7 8" id="KW-0472">Membrane</keyword>
<feature type="transmembrane region" description="Helical" evidence="8">
    <location>
        <begin position="185"/>
        <end position="210"/>
    </location>
</feature>
<evidence type="ECO:0000256" key="8">
    <source>
        <dbReference type="RuleBase" id="RU363032"/>
    </source>
</evidence>
<evidence type="ECO:0000259" key="10">
    <source>
        <dbReference type="PROSITE" id="PS50928"/>
    </source>
</evidence>
<sequence>MTTHAPAPPGAPVPAPDRTHSPVPRPRRTAARAASVFLSTHPRTRLALLLGAPLFWLGVVYIVALVLLLVTAFWTVDSFTGEISQEWTLDNIITVLTGSLYQTVTLRTLGVALLVTLIDVVLALPIAFFMAKVATPRMQRILVIAVLTPLWASYLVKAYAWRSVLSQDGILEWLVAPFGGSTPGYGLPATIITLSYLWLPYVILPIYAGLERVPDSLLEASADLGGRTWPTIRLVVFPLVLPAIIAGTIFSFSLSLGDYITVNIVGGANQMLGNLVYTNVGAANNLPLASAIALIPIVIIFGYLFLVRRTGALDNL</sequence>
<proteinExistence type="inferred from homology"/>
<feature type="transmembrane region" description="Helical" evidence="8">
    <location>
        <begin position="141"/>
        <end position="161"/>
    </location>
</feature>
<gene>
    <name evidence="11" type="ORF">EV187_3341</name>
</gene>
<dbReference type="Gene3D" id="1.10.3720.10">
    <property type="entry name" value="MetI-like"/>
    <property type="match status" value="1"/>
</dbReference>
<dbReference type="CDD" id="cd06261">
    <property type="entry name" value="TM_PBP2"/>
    <property type="match status" value="1"/>
</dbReference>
<dbReference type="EMBL" id="SGWY01000004">
    <property type="protein sequence ID" value="RZS63436.1"/>
    <property type="molecule type" value="Genomic_DNA"/>
</dbReference>
<feature type="compositionally biased region" description="Pro residues" evidence="9">
    <location>
        <begin position="1"/>
        <end position="15"/>
    </location>
</feature>